<dbReference type="AlphaFoldDB" id="A0AAW0A589"/>
<proteinExistence type="predicted"/>
<dbReference type="Proteomes" id="UP001362999">
    <property type="component" value="Unassembled WGS sequence"/>
</dbReference>
<evidence type="ECO:0000313" key="1">
    <source>
        <dbReference type="EMBL" id="KAK7001011.1"/>
    </source>
</evidence>
<organism evidence="1 2">
    <name type="scientific">Favolaschia claudopus</name>
    <dbReference type="NCBI Taxonomy" id="2862362"/>
    <lineage>
        <taxon>Eukaryota</taxon>
        <taxon>Fungi</taxon>
        <taxon>Dikarya</taxon>
        <taxon>Basidiomycota</taxon>
        <taxon>Agaricomycotina</taxon>
        <taxon>Agaricomycetes</taxon>
        <taxon>Agaricomycetidae</taxon>
        <taxon>Agaricales</taxon>
        <taxon>Marasmiineae</taxon>
        <taxon>Mycenaceae</taxon>
        <taxon>Favolaschia</taxon>
    </lineage>
</organism>
<gene>
    <name evidence="1" type="ORF">R3P38DRAFT_2796455</name>
</gene>
<protein>
    <submittedName>
        <fullName evidence="1">Uncharacterized protein</fullName>
    </submittedName>
</protein>
<accession>A0AAW0A589</accession>
<comment type="caution">
    <text evidence="1">The sequence shown here is derived from an EMBL/GenBank/DDBJ whole genome shotgun (WGS) entry which is preliminary data.</text>
</comment>
<reference evidence="1 2" key="1">
    <citation type="journal article" date="2024" name="J Genomics">
        <title>Draft genome sequencing and assembly of Favolaschia claudopus CIRM-BRFM 2984 isolated from oak limbs.</title>
        <authorList>
            <person name="Navarro D."/>
            <person name="Drula E."/>
            <person name="Chaduli D."/>
            <person name="Cazenave R."/>
            <person name="Ahrendt S."/>
            <person name="Wang J."/>
            <person name="Lipzen A."/>
            <person name="Daum C."/>
            <person name="Barry K."/>
            <person name="Grigoriev I.V."/>
            <person name="Favel A."/>
            <person name="Rosso M.N."/>
            <person name="Martin F."/>
        </authorList>
    </citation>
    <scope>NUCLEOTIDE SEQUENCE [LARGE SCALE GENOMIC DNA]</scope>
    <source>
        <strain evidence="1 2">CIRM-BRFM 2984</strain>
    </source>
</reference>
<keyword evidence="2" id="KW-1185">Reference proteome</keyword>
<dbReference type="EMBL" id="JAWWNJ010000085">
    <property type="protein sequence ID" value="KAK7001011.1"/>
    <property type="molecule type" value="Genomic_DNA"/>
</dbReference>
<name>A0AAW0A589_9AGAR</name>
<sequence>MSYDLNCCRSGFKAVVICGDALAINGGSVKAYVSASAIPFPSQPLSKWFTLFQICIPSSDPATGAPQVKQRNTTEAVAEAKGVAEAVKIRRGGMGFWEAKKKAKACAEAPEISEIDLVLRCLVQQRLYLQSLYTQYIAAVDLTPSEAYEARIKHAEPINTEKTVQISSRRLPKAGRGWRKALGRHTAFPVWEEADHIAICVTPSPEAGPLRGVLV</sequence>
<evidence type="ECO:0000313" key="2">
    <source>
        <dbReference type="Proteomes" id="UP001362999"/>
    </source>
</evidence>